<comment type="caution">
    <text evidence="1">The sequence shown here is derived from an EMBL/GenBank/DDBJ whole genome shotgun (WGS) entry which is preliminary data.</text>
</comment>
<dbReference type="Gene3D" id="3.40.50.2000">
    <property type="entry name" value="Glycogen Phosphorylase B"/>
    <property type="match status" value="1"/>
</dbReference>
<name>A0A2P8R299_9BACT</name>
<proteinExistence type="predicted"/>
<evidence type="ECO:0008006" key="3">
    <source>
        <dbReference type="Google" id="ProtNLM"/>
    </source>
</evidence>
<dbReference type="RefSeq" id="WP_106870268.1">
    <property type="nucleotide sequence ID" value="NZ_CP053841.1"/>
</dbReference>
<organism evidence="1 2">
    <name type="scientific">Campylobacter blaseri</name>
    <dbReference type="NCBI Taxonomy" id="2042961"/>
    <lineage>
        <taxon>Bacteria</taxon>
        <taxon>Pseudomonadati</taxon>
        <taxon>Campylobacterota</taxon>
        <taxon>Epsilonproteobacteria</taxon>
        <taxon>Campylobacterales</taxon>
        <taxon>Campylobacteraceae</taxon>
        <taxon>Campylobacter</taxon>
    </lineage>
</organism>
<keyword evidence="2" id="KW-1185">Reference proteome</keyword>
<dbReference type="OrthoDB" id="7366221at2"/>
<gene>
    <name evidence="1" type="ORF">CQ405_02465</name>
</gene>
<dbReference type="SUPFAM" id="SSF53756">
    <property type="entry name" value="UDP-Glycosyltransferase/glycogen phosphorylase"/>
    <property type="match status" value="1"/>
</dbReference>
<reference evidence="2" key="1">
    <citation type="submission" date="2017-10" db="EMBL/GenBank/DDBJ databases">
        <title>Campylobacter species from seals.</title>
        <authorList>
            <person name="Gilbert M.J."/>
            <person name="Zomer A.L."/>
            <person name="Timmerman A.J."/>
            <person name="Duim B."/>
            <person name="Wagenaar J.A."/>
        </authorList>
    </citation>
    <scope>NUCLEOTIDE SEQUENCE [LARGE SCALE GENOMIC DNA]</scope>
    <source>
        <strain evidence="2">17S00004-5</strain>
    </source>
</reference>
<dbReference type="Proteomes" id="UP000240535">
    <property type="component" value="Unassembled WGS sequence"/>
</dbReference>
<protein>
    <recommendedName>
        <fullName evidence="3">Glycosyltransferase WbuB</fullName>
    </recommendedName>
</protein>
<accession>A0A2P8R299</accession>
<dbReference type="AlphaFoldDB" id="A0A2P8R299"/>
<dbReference type="EMBL" id="PDHH01000002">
    <property type="protein sequence ID" value="PSM52612.1"/>
    <property type="molecule type" value="Genomic_DNA"/>
</dbReference>
<evidence type="ECO:0000313" key="2">
    <source>
        <dbReference type="Proteomes" id="UP000240535"/>
    </source>
</evidence>
<sequence length="142" mass="17231">MNIWIINEYAGSQYHGMEFRHYYLAKEFLNEHSVTIISSSYSHLLEKLPTKNIEFIDGVEYLWLKMPKYGNAHSKKRVLKWFLFAFKCFFLPLKLSKPDIIIVSPIAPFSILPSWLISKFYKSKLIYEIRDIWHLWFWQQKY</sequence>
<evidence type="ECO:0000313" key="1">
    <source>
        <dbReference type="EMBL" id="PSM52612.1"/>
    </source>
</evidence>